<evidence type="ECO:0000313" key="3">
    <source>
        <dbReference type="EMBL" id="MCP2169786.1"/>
    </source>
</evidence>
<keyword evidence="3" id="KW-0645">Protease</keyword>
<proteinExistence type="predicted"/>
<dbReference type="GO" id="GO:0004175">
    <property type="term" value="F:endopeptidase activity"/>
    <property type="evidence" value="ECO:0007669"/>
    <property type="project" value="UniProtKB-ARBA"/>
</dbReference>
<evidence type="ECO:0000259" key="2">
    <source>
        <dbReference type="Pfam" id="PF02517"/>
    </source>
</evidence>
<dbReference type="PANTHER" id="PTHR35797">
    <property type="entry name" value="PROTEASE-RELATED"/>
    <property type="match status" value="1"/>
</dbReference>
<dbReference type="GO" id="GO:0080120">
    <property type="term" value="P:CAAX-box protein maturation"/>
    <property type="evidence" value="ECO:0007669"/>
    <property type="project" value="UniProtKB-ARBA"/>
</dbReference>
<dbReference type="AlphaFoldDB" id="A0AAE3GK94"/>
<name>A0AAE3GK94_9PSEU</name>
<dbReference type="Pfam" id="PF02517">
    <property type="entry name" value="Rce1-like"/>
    <property type="match status" value="1"/>
</dbReference>
<dbReference type="Proteomes" id="UP001206128">
    <property type="component" value="Unassembled WGS sequence"/>
</dbReference>
<comment type="caution">
    <text evidence="3">The sequence shown here is derived from an EMBL/GenBank/DDBJ whole genome shotgun (WGS) entry which is preliminary data.</text>
</comment>
<accession>A0AAE3GK94</accession>
<feature type="transmembrane region" description="Helical" evidence="1">
    <location>
        <begin position="138"/>
        <end position="157"/>
    </location>
</feature>
<reference evidence="3" key="1">
    <citation type="submission" date="2022-06" db="EMBL/GenBank/DDBJ databases">
        <title>Genomic Encyclopedia of Archaeal and Bacterial Type Strains, Phase II (KMG-II): from individual species to whole genera.</title>
        <authorList>
            <person name="Goeker M."/>
        </authorList>
    </citation>
    <scope>NUCLEOTIDE SEQUENCE</scope>
    <source>
        <strain evidence="3">DSM 43935</strain>
    </source>
</reference>
<keyword evidence="3" id="KW-0378">Hydrolase</keyword>
<gene>
    <name evidence="3" type="ORF">LX83_006672</name>
</gene>
<feature type="transmembrane region" description="Helical" evidence="1">
    <location>
        <begin position="270"/>
        <end position="288"/>
    </location>
</feature>
<keyword evidence="1" id="KW-0812">Transmembrane</keyword>
<dbReference type="PANTHER" id="PTHR35797:SF1">
    <property type="entry name" value="PROTEASE"/>
    <property type="match status" value="1"/>
</dbReference>
<evidence type="ECO:0000313" key="4">
    <source>
        <dbReference type="Proteomes" id="UP001206128"/>
    </source>
</evidence>
<feature type="transmembrane region" description="Helical" evidence="1">
    <location>
        <begin position="27"/>
        <end position="47"/>
    </location>
</feature>
<feature type="domain" description="CAAX prenyl protease 2/Lysostaphin resistance protein A-like" evidence="2">
    <location>
        <begin position="147"/>
        <end position="250"/>
    </location>
</feature>
<keyword evidence="1" id="KW-0472">Membrane</keyword>
<feature type="transmembrane region" description="Helical" evidence="1">
    <location>
        <begin position="214"/>
        <end position="232"/>
    </location>
</feature>
<feature type="transmembrane region" description="Helical" evidence="1">
    <location>
        <begin position="110"/>
        <end position="132"/>
    </location>
</feature>
<dbReference type="RefSeq" id="WP_253779061.1">
    <property type="nucleotide sequence ID" value="NZ_JAMTCK010000020.1"/>
</dbReference>
<sequence>MVTHISPGRVQRPDRAGVRGLVRRHPLVTFFVLANLLSWAAWTPYVLSQNGLGVLPFGFPAILGTTQFLGVLPGAYLGPVLSAFLVTAVVDGRTGVRAWVGRLLRWRVSWRWYLSLLVGVPAVLVVTGLALSDGQVRAPGVAVLVAYLPALVLQLLTTGLAEEPGWRDFAQPRLQHRFSPVTATLILGPLWGVWHLPLFLTEWGGWPDVDWTRPVEFIATCVAFSFVMTWVFNRTGESLPLAMLCHTGINNFFSVAFTEVFPTLDTAADTAHVFLLASTGAAIVLLIATRGRLGRVNP</sequence>
<keyword evidence="4" id="KW-1185">Reference proteome</keyword>
<keyword evidence="1" id="KW-1133">Transmembrane helix</keyword>
<organism evidence="3 4">
    <name type="scientific">Goodfellowiella coeruleoviolacea</name>
    <dbReference type="NCBI Taxonomy" id="334858"/>
    <lineage>
        <taxon>Bacteria</taxon>
        <taxon>Bacillati</taxon>
        <taxon>Actinomycetota</taxon>
        <taxon>Actinomycetes</taxon>
        <taxon>Pseudonocardiales</taxon>
        <taxon>Pseudonocardiaceae</taxon>
        <taxon>Goodfellowiella</taxon>
    </lineage>
</organism>
<evidence type="ECO:0000256" key="1">
    <source>
        <dbReference type="SAM" id="Phobius"/>
    </source>
</evidence>
<feature type="transmembrane region" description="Helical" evidence="1">
    <location>
        <begin position="239"/>
        <end position="258"/>
    </location>
</feature>
<dbReference type="GO" id="GO:0006508">
    <property type="term" value="P:proteolysis"/>
    <property type="evidence" value="ECO:0007669"/>
    <property type="project" value="UniProtKB-KW"/>
</dbReference>
<feature type="transmembrane region" description="Helical" evidence="1">
    <location>
        <begin position="67"/>
        <end position="90"/>
    </location>
</feature>
<dbReference type="EMBL" id="JAMTCK010000020">
    <property type="protein sequence ID" value="MCP2169786.1"/>
    <property type="molecule type" value="Genomic_DNA"/>
</dbReference>
<dbReference type="InterPro" id="IPR003675">
    <property type="entry name" value="Rce1/LyrA-like_dom"/>
</dbReference>
<protein>
    <submittedName>
        <fullName evidence="3">Membrane protease YdiL, CAAX protease family</fullName>
    </submittedName>
</protein>
<feature type="transmembrane region" description="Helical" evidence="1">
    <location>
        <begin position="178"/>
        <end position="194"/>
    </location>
</feature>
<dbReference type="InterPro" id="IPR042150">
    <property type="entry name" value="MmRce1-like"/>
</dbReference>